<keyword evidence="1" id="KW-0812">Transmembrane</keyword>
<evidence type="ECO:0000256" key="1">
    <source>
        <dbReference type="SAM" id="Phobius"/>
    </source>
</evidence>
<name>A0A174D958_9CLOT</name>
<keyword evidence="1" id="KW-0472">Membrane</keyword>
<sequence>MEGLNIWGICTFVMPIALAIIIGLILIIASILDGIDKLIKRIRR</sequence>
<evidence type="ECO:0000313" key="2">
    <source>
        <dbReference type="EMBL" id="CUO21993.1"/>
    </source>
</evidence>
<keyword evidence="1" id="KW-1133">Transmembrane helix</keyword>
<dbReference type="AlphaFoldDB" id="A0A174D958"/>
<evidence type="ECO:0000313" key="3">
    <source>
        <dbReference type="Proteomes" id="UP000095558"/>
    </source>
</evidence>
<dbReference type="RefSeq" id="WP_278336311.1">
    <property type="nucleotide sequence ID" value="NZ_CYZV01000017.1"/>
</dbReference>
<dbReference type="EMBL" id="CYZV01000017">
    <property type="protein sequence ID" value="CUO21993.1"/>
    <property type="molecule type" value="Genomic_DNA"/>
</dbReference>
<organism evidence="2 3">
    <name type="scientific">Clostridium disporicum</name>
    <dbReference type="NCBI Taxonomy" id="84024"/>
    <lineage>
        <taxon>Bacteria</taxon>
        <taxon>Bacillati</taxon>
        <taxon>Bacillota</taxon>
        <taxon>Clostridia</taxon>
        <taxon>Eubacteriales</taxon>
        <taxon>Clostridiaceae</taxon>
        <taxon>Clostridium</taxon>
    </lineage>
</organism>
<accession>A0A174D958</accession>
<reference evidence="2 3" key="1">
    <citation type="submission" date="2015-09" db="EMBL/GenBank/DDBJ databases">
        <authorList>
            <consortium name="Pathogen Informatics"/>
        </authorList>
    </citation>
    <scope>NUCLEOTIDE SEQUENCE [LARGE SCALE GENOMIC DNA]</scope>
    <source>
        <strain evidence="2 3">2789STDY5834855</strain>
    </source>
</reference>
<protein>
    <submittedName>
        <fullName evidence="2">Uncharacterized protein</fullName>
    </submittedName>
</protein>
<feature type="transmembrane region" description="Helical" evidence="1">
    <location>
        <begin position="6"/>
        <end position="35"/>
    </location>
</feature>
<proteinExistence type="predicted"/>
<dbReference type="Proteomes" id="UP000095558">
    <property type="component" value="Unassembled WGS sequence"/>
</dbReference>
<gene>
    <name evidence="2" type="ORF">ERS852470_01748</name>
</gene>